<keyword evidence="2 3" id="KW-0456">Lyase</keyword>
<feature type="region of interest" description="Phosphopantothenate--cysteine ligase" evidence="3">
    <location>
        <begin position="195"/>
        <end position="403"/>
    </location>
</feature>
<feature type="binding site" evidence="3">
    <location>
        <position position="341"/>
    </location>
    <ligand>
        <name>CTP</name>
        <dbReference type="ChEBI" id="CHEBI:37563"/>
    </ligand>
</feature>
<protein>
    <recommendedName>
        <fullName evidence="3">Coenzyme A biosynthesis bifunctional protein CoaBC</fullName>
    </recommendedName>
    <alternativeName>
        <fullName evidence="3">DNA/pantothenate metabolism flavoprotein</fullName>
    </alternativeName>
    <alternativeName>
        <fullName evidence="3">Phosphopantothenoylcysteine synthetase/decarboxylase</fullName>
        <shortName evidence="3">PPCS-PPCDC</shortName>
    </alternativeName>
    <domain>
        <recommendedName>
            <fullName evidence="3">Phosphopantothenoylcysteine decarboxylase</fullName>
            <shortName evidence="3">PPC decarboxylase</shortName>
            <shortName evidence="3">PPC-DC</shortName>
            <ecNumber evidence="3">4.1.1.36</ecNumber>
        </recommendedName>
        <alternativeName>
            <fullName evidence="3">CoaC</fullName>
        </alternativeName>
    </domain>
    <domain>
        <recommendedName>
            <fullName evidence="3">Phosphopantothenate--cysteine ligase</fullName>
            <ecNumber evidence="3">6.3.2.5</ecNumber>
        </recommendedName>
        <alternativeName>
            <fullName evidence="3">CoaB</fullName>
        </alternativeName>
        <alternativeName>
            <fullName evidence="3">Phosphopantothenoylcysteine synthetase</fullName>
            <shortName evidence="3">PPC synthetase</shortName>
            <shortName evidence="3">PPC-S</shortName>
        </alternativeName>
    </domain>
</protein>
<feature type="binding site" evidence="3">
    <location>
        <begin position="309"/>
        <end position="312"/>
    </location>
    <ligand>
        <name>CTP</name>
        <dbReference type="ChEBI" id="CHEBI:37563"/>
    </ligand>
</feature>
<dbReference type="SUPFAM" id="SSF52507">
    <property type="entry name" value="Homo-oligomeric flavin-containing Cys decarboxylases, HFCD"/>
    <property type="match status" value="1"/>
</dbReference>
<comment type="caution">
    <text evidence="3">Lacks conserved residue(s) required for the propagation of feature annotation.</text>
</comment>
<feature type="domain" description="Flavoprotein" evidence="5">
    <location>
        <begin position="7"/>
        <end position="173"/>
    </location>
</feature>
<dbReference type="GO" id="GO:0010181">
    <property type="term" value="F:FMN binding"/>
    <property type="evidence" value="ECO:0007669"/>
    <property type="project" value="UniProtKB-UniRule"/>
</dbReference>
<dbReference type="PANTHER" id="PTHR14359:SF6">
    <property type="entry name" value="PHOSPHOPANTOTHENOYLCYSTEINE DECARBOXYLASE"/>
    <property type="match status" value="1"/>
</dbReference>
<dbReference type="Pfam" id="PF02441">
    <property type="entry name" value="Flavoprotein"/>
    <property type="match status" value="1"/>
</dbReference>
<keyword evidence="3" id="KW-0511">Multifunctional enzyme</keyword>
<dbReference type="EC" id="6.3.2.5" evidence="3"/>
<keyword evidence="3" id="KW-0479">Metal-binding</keyword>
<evidence type="ECO:0000259" key="5">
    <source>
        <dbReference type="Pfam" id="PF02441"/>
    </source>
</evidence>
<feature type="binding site" evidence="3">
    <location>
        <position position="327"/>
    </location>
    <ligand>
        <name>CTP</name>
        <dbReference type="ChEBI" id="CHEBI:37563"/>
    </ligand>
</feature>
<comment type="catalytic activity">
    <reaction evidence="3 4">
        <text>N-[(R)-4-phosphopantothenoyl]-L-cysteine + H(+) = (R)-4'-phosphopantetheine + CO2</text>
        <dbReference type="Rhea" id="RHEA:16793"/>
        <dbReference type="ChEBI" id="CHEBI:15378"/>
        <dbReference type="ChEBI" id="CHEBI:16526"/>
        <dbReference type="ChEBI" id="CHEBI:59458"/>
        <dbReference type="ChEBI" id="CHEBI:61723"/>
        <dbReference type="EC" id="4.1.1.36"/>
    </reaction>
</comment>
<dbReference type="InterPro" id="IPR036551">
    <property type="entry name" value="Flavin_trans-like"/>
</dbReference>
<dbReference type="KEGG" id="gbi:PG2T_08065"/>
<dbReference type="InterPro" id="IPR003382">
    <property type="entry name" value="Flavoprotein"/>
</dbReference>
<evidence type="ECO:0000256" key="2">
    <source>
        <dbReference type="ARBA" id="ARBA00023239"/>
    </source>
</evidence>
<comment type="catalytic activity">
    <reaction evidence="3 4">
        <text>(R)-4'-phosphopantothenate + L-cysteine + CTP = N-[(R)-4-phosphopantothenoyl]-L-cysteine + CMP + diphosphate + H(+)</text>
        <dbReference type="Rhea" id="RHEA:19397"/>
        <dbReference type="ChEBI" id="CHEBI:10986"/>
        <dbReference type="ChEBI" id="CHEBI:15378"/>
        <dbReference type="ChEBI" id="CHEBI:33019"/>
        <dbReference type="ChEBI" id="CHEBI:35235"/>
        <dbReference type="ChEBI" id="CHEBI:37563"/>
        <dbReference type="ChEBI" id="CHEBI:59458"/>
        <dbReference type="ChEBI" id="CHEBI:60377"/>
        <dbReference type="EC" id="6.3.2.5"/>
    </reaction>
</comment>
<dbReference type="OrthoDB" id="9802554at2"/>
<comment type="pathway">
    <text evidence="3 4">Cofactor biosynthesis; coenzyme A biosynthesis; CoA from (R)-pantothenate: step 3/5.</text>
</comment>
<dbReference type="UniPathway" id="UPA00241">
    <property type="reaction ID" value="UER00353"/>
</dbReference>
<keyword evidence="3 4" id="KW-0288">FMN</keyword>
<keyword evidence="1 3" id="KW-0210">Decarboxylase</keyword>
<evidence type="ECO:0000256" key="3">
    <source>
        <dbReference type="HAMAP-Rule" id="MF_02225"/>
    </source>
</evidence>
<gene>
    <name evidence="3" type="primary">coaBC</name>
    <name evidence="7" type="ORF">PG2T_08065</name>
</gene>
<dbReference type="InterPro" id="IPR035929">
    <property type="entry name" value="CoaB-like_sf"/>
</dbReference>
<dbReference type="NCBIfam" id="TIGR00521">
    <property type="entry name" value="coaBC_dfp"/>
    <property type="match status" value="1"/>
</dbReference>
<dbReference type="GO" id="GO:0004633">
    <property type="term" value="F:phosphopantothenoylcysteine decarboxylase activity"/>
    <property type="evidence" value="ECO:0007669"/>
    <property type="project" value="UniProtKB-UniRule"/>
</dbReference>
<dbReference type="Proteomes" id="UP000092952">
    <property type="component" value="Chromosome"/>
</dbReference>
<evidence type="ECO:0000256" key="1">
    <source>
        <dbReference type="ARBA" id="ARBA00022793"/>
    </source>
</evidence>
<evidence type="ECO:0000259" key="6">
    <source>
        <dbReference type="Pfam" id="PF04127"/>
    </source>
</evidence>
<comment type="function">
    <text evidence="3">Catalyzes two sequential steps in the biosynthesis of coenzyme A. In the first step cysteine is conjugated to 4'-phosphopantothenate to form 4-phosphopantothenoylcysteine. In the second step the latter compound is decarboxylated to form 4'-phosphopantotheine.</text>
</comment>
<dbReference type="HAMAP" id="MF_02225">
    <property type="entry name" value="CoaBC"/>
    <property type="match status" value="1"/>
</dbReference>
<dbReference type="Gene3D" id="3.40.50.1950">
    <property type="entry name" value="Flavin prenyltransferase-like"/>
    <property type="match status" value="1"/>
</dbReference>
<dbReference type="PANTHER" id="PTHR14359">
    <property type="entry name" value="HOMO-OLIGOMERIC FLAVIN CONTAINING CYS DECARBOXYLASE FAMILY"/>
    <property type="match status" value="1"/>
</dbReference>
<dbReference type="EMBL" id="CP014671">
    <property type="protein sequence ID" value="ANX04140.1"/>
    <property type="molecule type" value="Genomic_DNA"/>
</dbReference>
<feature type="binding site" evidence="3">
    <location>
        <position position="293"/>
    </location>
    <ligand>
        <name>CTP</name>
        <dbReference type="ChEBI" id="CHEBI:37563"/>
    </ligand>
</feature>
<comment type="similarity">
    <text evidence="3 4">In the N-terminal section; belongs to the HFCD (homo-oligomeric flavin containing Cys decarboxylase) superfamily.</text>
</comment>
<keyword evidence="8" id="KW-1185">Reference proteome</keyword>
<feature type="domain" description="DNA/pantothenate metabolism flavoprotein C-terminal" evidence="6">
    <location>
        <begin position="190"/>
        <end position="397"/>
    </location>
</feature>
<dbReference type="SUPFAM" id="SSF102645">
    <property type="entry name" value="CoaB-like"/>
    <property type="match status" value="1"/>
</dbReference>
<evidence type="ECO:0000313" key="7">
    <source>
        <dbReference type="EMBL" id="ANX04140.1"/>
    </source>
</evidence>
<dbReference type="Gene3D" id="3.40.50.10300">
    <property type="entry name" value="CoaB-like"/>
    <property type="match status" value="1"/>
</dbReference>
<comment type="similarity">
    <text evidence="3 4">In the C-terminal section; belongs to the PPC synthetase family.</text>
</comment>
<feature type="binding site" evidence="3">
    <location>
        <position position="345"/>
    </location>
    <ligand>
        <name>CTP</name>
        <dbReference type="ChEBI" id="CHEBI:37563"/>
    </ligand>
</feature>
<comment type="cofactor">
    <cofactor evidence="3">
        <name>Mg(2+)</name>
        <dbReference type="ChEBI" id="CHEBI:18420"/>
    </cofactor>
</comment>
<dbReference type="FunCoup" id="A0A1B1YTE6">
    <property type="interactions" value="583"/>
</dbReference>
<proteinExistence type="inferred from homology"/>
<feature type="binding site" evidence="3">
    <location>
        <position position="283"/>
    </location>
    <ligand>
        <name>CTP</name>
        <dbReference type="ChEBI" id="CHEBI:37563"/>
    </ligand>
</feature>
<feature type="region of interest" description="Phosphopantothenoylcysteine decarboxylase" evidence="3">
    <location>
        <begin position="1"/>
        <end position="194"/>
    </location>
</feature>
<accession>A0A1B1YTE6</accession>
<keyword evidence="3 4" id="KW-0436">Ligase</keyword>
<keyword evidence="3 4" id="KW-0285">Flavoprotein</keyword>
<dbReference type="EC" id="4.1.1.36" evidence="3"/>
<name>A0A1B1YTE6_9GAMM</name>
<comment type="pathway">
    <text evidence="3 4">Cofactor biosynthesis; coenzyme A biosynthesis; CoA from (R)-pantothenate: step 2/5.</text>
</comment>
<dbReference type="GO" id="GO:0004632">
    <property type="term" value="F:phosphopantothenate--cysteine ligase activity"/>
    <property type="evidence" value="ECO:0007669"/>
    <property type="project" value="UniProtKB-UniRule"/>
</dbReference>
<dbReference type="RefSeq" id="WP_068804065.1">
    <property type="nucleotide sequence ID" value="NZ_CP014671.1"/>
</dbReference>
<organism evidence="7 8">
    <name type="scientific">Immundisolibacter cernigliae</name>
    <dbReference type="NCBI Taxonomy" id="1810504"/>
    <lineage>
        <taxon>Bacteria</taxon>
        <taxon>Pseudomonadati</taxon>
        <taxon>Pseudomonadota</taxon>
        <taxon>Gammaproteobacteria</taxon>
        <taxon>Immundisolibacterales</taxon>
        <taxon>Immundisolibacteraceae</taxon>
        <taxon>Immundisolibacter</taxon>
    </lineage>
</organism>
<evidence type="ECO:0000313" key="8">
    <source>
        <dbReference type="Proteomes" id="UP000092952"/>
    </source>
</evidence>
<dbReference type="GO" id="GO:0015941">
    <property type="term" value="P:pantothenate catabolic process"/>
    <property type="evidence" value="ECO:0007669"/>
    <property type="project" value="InterPro"/>
</dbReference>
<feature type="active site" description="Proton donor" evidence="3">
    <location>
        <position position="159"/>
    </location>
</feature>
<keyword evidence="3" id="KW-0460">Magnesium</keyword>
<dbReference type="InterPro" id="IPR007085">
    <property type="entry name" value="DNA/pantothenate-metab_flavo_C"/>
</dbReference>
<dbReference type="GO" id="GO:0046872">
    <property type="term" value="F:metal ion binding"/>
    <property type="evidence" value="ECO:0007669"/>
    <property type="project" value="UniProtKB-KW"/>
</dbReference>
<comment type="function">
    <text evidence="4">Catalyzes two steps in the biosynthesis of coenzyme A. In the first step cysteine is conjugated to 4'-phosphopantothenate to form 4-phosphopantothenoylcysteine, in the latter compound is decarboxylated to form 4'-phosphopantotheine.</text>
</comment>
<dbReference type="Pfam" id="PF04127">
    <property type="entry name" value="DFP"/>
    <property type="match status" value="1"/>
</dbReference>
<dbReference type="AlphaFoldDB" id="A0A1B1YTE6"/>
<evidence type="ECO:0000256" key="4">
    <source>
        <dbReference type="RuleBase" id="RU364078"/>
    </source>
</evidence>
<dbReference type="GO" id="GO:0071513">
    <property type="term" value="C:phosphopantothenoylcysteine decarboxylase complex"/>
    <property type="evidence" value="ECO:0007669"/>
    <property type="project" value="TreeGrafter"/>
</dbReference>
<dbReference type="InterPro" id="IPR005252">
    <property type="entry name" value="CoaBC"/>
</dbReference>
<sequence>MNALANKHILLGVTGGIAAYKAPELVRRLRDAGAQVQVVLTAAGGAFITPLTLQAVSGQPVHQELLSAQAESGMGHIELARWADLILVAPCTADFMARLAHGLAGDLLGACCLAARVPIAIAPAMNAGMWDSPATQRNLRQIMADGVQVWGPGSGSQACGEVGAGRLLEPLELVDRGAALLGGESNAGALAGRKVLMTAGPTFEDLDPVRYLGNRSSGRMGYAVAQAAREAGAEVLLISGPVALADPPGVTVQRVRSALDMHRAVLDAVAGMDVFIGTAAVADYRPAQPAGQKIKKTRESLTVELVRNPDILAEVAARADRPFTVGFAAETDDVLGYARRKLEEKRLDLIAANTVGAGQGFEVDDNALTLLWPGGQQELPRASKAALARDLINVIAQRLHAPG</sequence>
<reference evidence="8" key="1">
    <citation type="submission" date="2016-03" db="EMBL/GenBank/DDBJ databases">
        <title>Complete genome sequence of Solimmundus cernigliae, representing a novel lineage of polycyclic aromatic hydrocarbon degraders within the Gammaproteobacteria.</title>
        <authorList>
            <person name="Singleton D.R."/>
            <person name="Dickey A.N."/>
            <person name="Scholl E.H."/>
            <person name="Wright F.A."/>
            <person name="Aitken M.D."/>
        </authorList>
    </citation>
    <scope>NUCLEOTIDE SEQUENCE [LARGE SCALE GENOMIC DNA]</scope>
    <source>
        <strain evidence="8">TR3.2</strain>
    </source>
</reference>
<dbReference type="InParanoid" id="A0A1B1YTE6"/>
<comment type="cofactor">
    <cofactor evidence="3">
        <name>FMN</name>
        <dbReference type="ChEBI" id="CHEBI:58210"/>
    </cofactor>
    <text evidence="3">Binds 1 FMN per subunit.</text>
</comment>
<dbReference type="GO" id="GO:0015937">
    <property type="term" value="P:coenzyme A biosynthetic process"/>
    <property type="evidence" value="ECO:0007669"/>
    <property type="project" value="UniProtKB-UniRule"/>
</dbReference>
<dbReference type="STRING" id="1810504.PG2T_08065"/>